<gene>
    <name evidence="1" type="ORF">N7517_007562</name>
</gene>
<dbReference type="EMBL" id="JAPZBT010000002">
    <property type="protein sequence ID" value="KAJ5375556.1"/>
    <property type="molecule type" value="Genomic_DNA"/>
</dbReference>
<protein>
    <submittedName>
        <fullName evidence="1">Uncharacterized protein</fullName>
    </submittedName>
</protein>
<reference evidence="1" key="2">
    <citation type="journal article" date="2023" name="IMA Fungus">
        <title>Comparative genomic study of the Penicillium genus elucidates a diverse pangenome and 15 lateral gene transfer events.</title>
        <authorList>
            <person name="Petersen C."/>
            <person name="Sorensen T."/>
            <person name="Nielsen M.R."/>
            <person name="Sondergaard T.E."/>
            <person name="Sorensen J.L."/>
            <person name="Fitzpatrick D.A."/>
            <person name="Frisvad J.C."/>
            <person name="Nielsen K.L."/>
        </authorList>
    </citation>
    <scope>NUCLEOTIDE SEQUENCE</scope>
    <source>
        <strain evidence="1">IBT 3081</strain>
    </source>
</reference>
<proteinExistence type="predicted"/>
<comment type="caution">
    <text evidence="1">The sequence shown here is derived from an EMBL/GenBank/DDBJ whole genome shotgun (WGS) entry which is preliminary data.</text>
</comment>
<dbReference type="Proteomes" id="UP001147752">
    <property type="component" value="Unassembled WGS sequence"/>
</dbReference>
<accession>A0A9W9SBG0</accession>
<name>A0A9W9SBG0_9EURO</name>
<dbReference type="AlphaFoldDB" id="A0A9W9SBG0"/>
<evidence type="ECO:0000313" key="1">
    <source>
        <dbReference type="EMBL" id="KAJ5375556.1"/>
    </source>
</evidence>
<dbReference type="RefSeq" id="XP_056581542.1">
    <property type="nucleotide sequence ID" value="XM_056725292.1"/>
</dbReference>
<organism evidence="1 2">
    <name type="scientific">Penicillium concentricum</name>
    <dbReference type="NCBI Taxonomy" id="293559"/>
    <lineage>
        <taxon>Eukaryota</taxon>
        <taxon>Fungi</taxon>
        <taxon>Dikarya</taxon>
        <taxon>Ascomycota</taxon>
        <taxon>Pezizomycotina</taxon>
        <taxon>Eurotiomycetes</taxon>
        <taxon>Eurotiomycetidae</taxon>
        <taxon>Eurotiales</taxon>
        <taxon>Aspergillaceae</taxon>
        <taxon>Penicillium</taxon>
    </lineage>
</organism>
<reference evidence="1" key="1">
    <citation type="submission" date="2022-12" db="EMBL/GenBank/DDBJ databases">
        <authorList>
            <person name="Petersen C."/>
        </authorList>
    </citation>
    <scope>NUCLEOTIDE SEQUENCE</scope>
    <source>
        <strain evidence="1">IBT 3081</strain>
    </source>
</reference>
<dbReference type="GeneID" id="81464475"/>
<evidence type="ECO:0000313" key="2">
    <source>
        <dbReference type="Proteomes" id="UP001147752"/>
    </source>
</evidence>
<keyword evidence="2" id="KW-1185">Reference proteome</keyword>
<sequence length="70" mass="8168">MTVLSWLEEHTWESMVDQDNALRDCYIDQKETIVAFESSVRYTTDTGYLTPDEARQQHLDKYAAFSRSSS</sequence>